<feature type="signal peptide" evidence="12">
    <location>
        <begin position="1"/>
        <end position="17"/>
    </location>
</feature>
<evidence type="ECO:0000256" key="4">
    <source>
        <dbReference type="ARBA" id="ARBA00022622"/>
    </source>
</evidence>
<evidence type="ECO:0000256" key="6">
    <source>
        <dbReference type="ARBA" id="ARBA00022729"/>
    </source>
</evidence>
<keyword evidence="8" id="KW-0472">Membrane</keyword>
<proteinExistence type="predicted"/>
<dbReference type="GO" id="GO:0046872">
    <property type="term" value="F:metal ion binding"/>
    <property type="evidence" value="ECO:0007669"/>
    <property type="project" value="UniProtKB-KW"/>
</dbReference>
<dbReference type="Pfam" id="PF01522">
    <property type="entry name" value="Polysacc_deac_1"/>
    <property type="match status" value="1"/>
</dbReference>
<evidence type="ECO:0000256" key="11">
    <source>
        <dbReference type="ARBA" id="ARBA00023316"/>
    </source>
</evidence>
<keyword evidence="15" id="KW-1185">Reference proteome</keyword>
<keyword evidence="7" id="KW-0378">Hydrolase</keyword>
<evidence type="ECO:0000256" key="7">
    <source>
        <dbReference type="ARBA" id="ARBA00022801"/>
    </source>
</evidence>
<comment type="caution">
    <text evidence="14">The sequence shown here is derived from an EMBL/GenBank/DDBJ whole genome shotgun (WGS) entry which is preliminary data.</text>
</comment>
<dbReference type="EMBL" id="JANKHO010002201">
    <property type="protein sequence ID" value="KAJ3493926.1"/>
    <property type="molecule type" value="Genomic_DNA"/>
</dbReference>
<keyword evidence="5" id="KW-0479">Metal-binding</keyword>
<gene>
    <name evidence="14" type="ORF">NLJ89_g10913</name>
</gene>
<evidence type="ECO:0000256" key="5">
    <source>
        <dbReference type="ARBA" id="ARBA00022723"/>
    </source>
</evidence>
<dbReference type="GO" id="GO:0016810">
    <property type="term" value="F:hydrolase activity, acting on carbon-nitrogen (but not peptide) bonds"/>
    <property type="evidence" value="ECO:0007669"/>
    <property type="project" value="InterPro"/>
</dbReference>
<feature type="chain" id="PRO_5040846287" description="NodB homology domain-containing protein" evidence="12">
    <location>
        <begin position="18"/>
        <end position="249"/>
    </location>
</feature>
<dbReference type="SUPFAM" id="SSF88713">
    <property type="entry name" value="Glycoside hydrolase/deacetylase"/>
    <property type="match status" value="1"/>
</dbReference>
<name>A0A9W8JMX0_9AGAR</name>
<dbReference type="AlphaFoldDB" id="A0A9W8JMX0"/>
<evidence type="ECO:0000313" key="14">
    <source>
        <dbReference type="EMBL" id="KAJ3493926.1"/>
    </source>
</evidence>
<dbReference type="CDD" id="cd10951">
    <property type="entry name" value="CE4_ClCDA_like"/>
    <property type="match status" value="1"/>
</dbReference>
<feature type="domain" description="NodB homology" evidence="13">
    <location>
        <begin position="38"/>
        <end position="223"/>
    </location>
</feature>
<comment type="cofactor">
    <cofactor evidence="1">
        <name>Co(2+)</name>
        <dbReference type="ChEBI" id="CHEBI:48828"/>
    </cofactor>
</comment>
<comment type="subcellular location">
    <subcellularLocation>
        <location evidence="2">Cell membrane</location>
        <topology evidence="2">Lipid-anchor</topology>
        <topology evidence="2">GPI-anchor</topology>
    </subcellularLocation>
</comment>
<keyword evidence="3" id="KW-1003">Cell membrane</keyword>
<evidence type="ECO:0000256" key="9">
    <source>
        <dbReference type="ARBA" id="ARBA00023277"/>
    </source>
</evidence>
<organism evidence="14 15">
    <name type="scientific">Agrocybe chaxingu</name>
    <dbReference type="NCBI Taxonomy" id="84603"/>
    <lineage>
        <taxon>Eukaryota</taxon>
        <taxon>Fungi</taxon>
        <taxon>Dikarya</taxon>
        <taxon>Basidiomycota</taxon>
        <taxon>Agaricomycotina</taxon>
        <taxon>Agaricomycetes</taxon>
        <taxon>Agaricomycetidae</taxon>
        <taxon>Agaricales</taxon>
        <taxon>Agaricineae</taxon>
        <taxon>Strophariaceae</taxon>
        <taxon>Agrocybe</taxon>
    </lineage>
</organism>
<dbReference type="PANTHER" id="PTHR46471:SF2">
    <property type="entry name" value="CHITIN DEACETYLASE-RELATED"/>
    <property type="match status" value="1"/>
</dbReference>
<evidence type="ECO:0000259" key="13">
    <source>
        <dbReference type="PROSITE" id="PS51677"/>
    </source>
</evidence>
<dbReference type="Gene3D" id="3.20.20.370">
    <property type="entry name" value="Glycoside hydrolase/deacetylase"/>
    <property type="match status" value="1"/>
</dbReference>
<dbReference type="GO" id="GO:0098552">
    <property type="term" value="C:side of membrane"/>
    <property type="evidence" value="ECO:0007669"/>
    <property type="project" value="UniProtKB-KW"/>
</dbReference>
<dbReference type="GO" id="GO:0005886">
    <property type="term" value="C:plasma membrane"/>
    <property type="evidence" value="ECO:0007669"/>
    <property type="project" value="UniProtKB-SubCell"/>
</dbReference>
<evidence type="ECO:0000313" key="15">
    <source>
        <dbReference type="Proteomes" id="UP001148786"/>
    </source>
</evidence>
<sequence length="249" mass="27373">MLASSFVVLSLVFSGLASPAELSKRDGAPVVTKCSTSNVVALTFDDGPYIYMKEVVDTLKAAGGKGTFFVNGKNYGCIYDPENVERIKYAYDNGFQIASHTWSHKDLSTLSWDEIASEMEKTEDAIERITGAKTGFTRPPFGSYNDQVLQVAASRSQEIVTWDFDSGDSVGTSPEEQKQLYVNAVSSHPDGILSLQHEVYESSARDVLPYAIQQLQDSGYRLVTLAECLGKDPYLSQGTTKDKDDSWQC</sequence>
<evidence type="ECO:0000256" key="10">
    <source>
        <dbReference type="ARBA" id="ARBA00023288"/>
    </source>
</evidence>
<dbReference type="InterPro" id="IPR002509">
    <property type="entry name" value="NODB_dom"/>
</dbReference>
<dbReference type="GO" id="GO:0005975">
    <property type="term" value="P:carbohydrate metabolic process"/>
    <property type="evidence" value="ECO:0007669"/>
    <property type="project" value="InterPro"/>
</dbReference>
<keyword evidence="11" id="KW-0961">Cell wall biogenesis/degradation</keyword>
<protein>
    <recommendedName>
        <fullName evidence="13">NodB homology domain-containing protein</fullName>
    </recommendedName>
</protein>
<keyword evidence="10" id="KW-0449">Lipoprotein</keyword>
<dbReference type="Proteomes" id="UP001148786">
    <property type="component" value="Unassembled WGS sequence"/>
</dbReference>
<evidence type="ECO:0000256" key="1">
    <source>
        <dbReference type="ARBA" id="ARBA00001941"/>
    </source>
</evidence>
<keyword evidence="6 12" id="KW-0732">Signal</keyword>
<dbReference type="PROSITE" id="PS51677">
    <property type="entry name" value="NODB"/>
    <property type="match status" value="1"/>
</dbReference>
<evidence type="ECO:0000256" key="3">
    <source>
        <dbReference type="ARBA" id="ARBA00022475"/>
    </source>
</evidence>
<evidence type="ECO:0000256" key="2">
    <source>
        <dbReference type="ARBA" id="ARBA00004609"/>
    </source>
</evidence>
<evidence type="ECO:0000256" key="12">
    <source>
        <dbReference type="SAM" id="SignalP"/>
    </source>
</evidence>
<keyword evidence="4" id="KW-0336">GPI-anchor</keyword>
<keyword evidence="4" id="KW-0325">Glycoprotein</keyword>
<accession>A0A9W8JMX0</accession>
<evidence type="ECO:0000256" key="8">
    <source>
        <dbReference type="ARBA" id="ARBA00023136"/>
    </source>
</evidence>
<dbReference type="PANTHER" id="PTHR46471">
    <property type="entry name" value="CHITIN DEACETYLASE"/>
    <property type="match status" value="1"/>
</dbReference>
<dbReference type="OrthoDB" id="2125469at2759"/>
<dbReference type="GO" id="GO:0071555">
    <property type="term" value="P:cell wall organization"/>
    <property type="evidence" value="ECO:0007669"/>
    <property type="project" value="UniProtKB-KW"/>
</dbReference>
<keyword evidence="9" id="KW-0119">Carbohydrate metabolism</keyword>
<dbReference type="InterPro" id="IPR011330">
    <property type="entry name" value="Glyco_hydro/deAcase_b/a-brl"/>
</dbReference>
<reference evidence="14" key="1">
    <citation type="submission" date="2022-07" db="EMBL/GenBank/DDBJ databases">
        <title>Genome Sequence of Agrocybe chaxingu.</title>
        <authorList>
            <person name="Buettner E."/>
        </authorList>
    </citation>
    <scope>NUCLEOTIDE SEQUENCE</scope>
    <source>
        <strain evidence="14">MP-N11</strain>
    </source>
</reference>